<feature type="non-terminal residue" evidence="2">
    <location>
        <position position="296"/>
    </location>
</feature>
<accession>A0A0P9HEF6</accession>
<dbReference type="Pfam" id="PF14827">
    <property type="entry name" value="dCache_3"/>
    <property type="match status" value="1"/>
</dbReference>
<reference evidence="2 3" key="1">
    <citation type="submission" date="2015-09" db="EMBL/GenBank/DDBJ databases">
        <title>Draft genome sequence of Kouleothrix aurantiaca JCM 19913.</title>
        <authorList>
            <person name="Hemp J."/>
        </authorList>
    </citation>
    <scope>NUCLEOTIDE SEQUENCE [LARGE SCALE GENOMIC DNA]</scope>
    <source>
        <strain evidence="2 3">COM-B</strain>
    </source>
</reference>
<sequence length="296" mass="33013">MRLFRELRSHLQYKIILPFLLLTLVVALAGSAVAFFFITSNAQERLNNQLAQAARVVNDRLVQQESENLVSLRVIVFAQANPQANAPAVADALAANDRASLERALDPYFRIGSQRSSQRIDRMIVFNTSGRALIDWEHLPNQPDARTSHPERSVQELWFVPRILAGQQDARGDKYAGLLQLGDESTRYLFTVAPVEQNGKIVGGILVATQLDTLLQDMREQSQAAILALYQAEDGVALESTLPATNGLAEMNIRRDLIDSIRGLEENQQQAIFDVVSVNQREYQFAYAPLRVRSGA</sequence>
<keyword evidence="3" id="KW-1185">Reference proteome</keyword>
<evidence type="ECO:0000313" key="3">
    <source>
        <dbReference type="Proteomes" id="UP000050509"/>
    </source>
</evidence>
<dbReference type="InterPro" id="IPR029150">
    <property type="entry name" value="dCache_3"/>
</dbReference>
<evidence type="ECO:0000259" key="1">
    <source>
        <dbReference type="Pfam" id="PF14827"/>
    </source>
</evidence>
<protein>
    <recommendedName>
        <fullName evidence="1">Double Cache domain-containing protein</fullName>
    </recommendedName>
</protein>
<feature type="domain" description="Double Cache" evidence="1">
    <location>
        <begin position="44"/>
        <end position="295"/>
    </location>
</feature>
<evidence type="ECO:0000313" key="2">
    <source>
        <dbReference type="EMBL" id="KPV53123.1"/>
    </source>
</evidence>
<name>A0A0P9HEF6_9CHLR</name>
<proteinExistence type="predicted"/>
<comment type="caution">
    <text evidence="2">The sequence shown here is derived from an EMBL/GenBank/DDBJ whole genome shotgun (WGS) entry which is preliminary data.</text>
</comment>
<dbReference type="EMBL" id="LJCR01000334">
    <property type="protein sequence ID" value="KPV53123.1"/>
    <property type="molecule type" value="Genomic_DNA"/>
</dbReference>
<dbReference type="AlphaFoldDB" id="A0A0P9HEF6"/>
<gene>
    <name evidence="2" type="ORF">SE17_11440</name>
</gene>
<dbReference type="Proteomes" id="UP000050509">
    <property type="component" value="Unassembled WGS sequence"/>
</dbReference>
<organism evidence="2 3">
    <name type="scientific">Kouleothrix aurantiaca</name>
    <dbReference type="NCBI Taxonomy" id="186479"/>
    <lineage>
        <taxon>Bacteria</taxon>
        <taxon>Bacillati</taxon>
        <taxon>Chloroflexota</taxon>
        <taxon>Chloroflexia</taxon>
        <taxon>Chloroflexales</taxon>
        <taxon>Roseiflexineae</taxon>
        <taxon>Roseiflexaceae</taxon>
        <taxon>Kouleothrix</taxon>
    </lineage>
</organism>